<dbReference type="InterPro" id="IPR054235">
    <property type="entry name" value="DUF6962"/>
</dbReference>
<keyword evidence="1" id="KW-1133">Transmembrane helix</keyword>
<protein>
    <submittedName>
        <fullName evidence="2">Uncharacterized protein</fullName>
    </submittedName>
</protein>
<dbReference type="AlphaFoldDB" id="A0A381RI64"/>
<feature type="transmembrane region" description="Helical" evidence="1">
    <location>
        <begin position="75"/>
        <end position="100"/>
    </location>
</feature>
<feature type="transmembrane region" description="Helical" evidence="1">
    <location>
        <begin position="134"/>
        <end position="153"/>
    </location>
</feature>
<feature type="transmembrane region" description="Helical" evidence="1">
    <location>
        <begin position="42"/>
        <end position="63"/>
    </location>
</feature>
<organism evidence="2">
    <name type="scientific">marine metagenome</name>
    <dbReference type="NCBI Taxonomy" id="408172"/>
    <lineage>
        <taxon>unclassified sequences</taxon>
        <taxon>metagenomes</taxon>
        <taxon>ecological metagenomes</taxon>
    </lineage>
</organism>
<feature type="transmembrane region" description="Helical" evidence="1">
    <location>
        <begin position="12"/>
        <end position="30"/>
    </location>
</feature>
<name>A0A381RI64_9ZZZZ</name>
<dbReference type="Pfam" id="PF22285">
    <property type="entry name" value="DUF6962"/>
    <property type="match status" value="1"/>
</dbReference>
<dbReference type="EMBL" id="UINC01001823">
    <property type="protein sequence ID" value="SUZ89567.1"/>
    <property type="molecule type" value="Genomic_DNA"/>
</dbReference>
<evidence type="ECO:0000256" key="1">
    <source>
        <dbReference type="SAM" id="Phobius"/>
    </source>
</evidence>
<keyword evidence="1" id="KW-0472">Membrane</keyword>
<evidence type="ECO:0000313" key="2">
    <source>
        <dbReference type="EMBL" id="SUZ89567.1"/>
    </source>
</evidence>
<feature type="transmembrane region" description="Helical" evidence="1">
    <location>
        <begin position="159"/>
        <end position="176"/>
    </location>
</feature>
<proteinExistence type="predicted"/>
<sequence>MSEKHPLLYEPTTAITDYIIFILGITFGWFTLSIQDSQFHQLWGTSFITIAIGALLGGTIHGFGPKLSQIPRTIIWRATLIFVAATGLLLAMSTALVFVTGKGEDALYITAGVLLISFYNRIRTQDNFQSVVIFYLPLMGISFIGFLVAFFYYGMTGALSISIGLLVSLAASWVQVMRISLHENFNHNDLFHVIQMLGMYLMYRGGLEIPPF</sequence>
<gene>
    <name evidence="2" type="ORF">METZ01_LOCUS42421</name>
</gene>
<keyword evidence="1" id="KW-0812">Transmembrane</keyword>
<accession>A0A381RI64</accession>
<reference evidence="2" key="1">
    <citation type="submission" date="2018-05" db="EMBL/GenBank/DDBJ databases">
        <authorList>
            <person name="Lanie J.A."/>
            <person name="Ng W.-L."/>
            <person name="Kazmierczak K.M."/>
            <person name="Andrzejewski T.M."/>
            <person name="Davidsen T.M."/>
            <person name="Wayne K.J."/>
            <person name="Tettelin H."/>
            <person name="Glass J.I."/>
            <person name="Rusch D."/>
            <person name="Podicherti R."/>
            <person name="Tsui H.-C.T."/>
            <person name="Winkler M.E."/>
        </authorList>
    </citation>
    <scope>NUCLEOTIDE SEQUENCE</scope>
</reference>